<accession>A0ABY5IPP7</accession>
<evidence type="ECO:0000313" key="1">
    <source>
        <dbReference type="EMBL" id="UUC44806.1"/>
    </source>
</evidence>
<organism evidence="1 2">
    <name type="scientific">Flavobacterium cerinum</name>
    <dbReference type="NCBI Taxonomy" id="2502784"/>
    <lineage>
        <taxon>Bacteria</taxon>
        <taxon>Pseudomonadati</taxon>
        <taxon>Bacteroidota</taxon>
        <taxon>Flavobacteriia</taxon>
        <taxon>Flavobacteriales</taxon>
        <taxon>Flavobacteriaceae</taxon>
        <taxon>Flavobacterium</taxon>
    </lineage>
</organism>
<reference evidence="1" key="1">
    <citation type="submission" date="2022-07" db="EMBL/GenBank/DDBJ databases">
        <title>Isolation, identification, and degradation of a PFOSA degrading strain from sewage treatment plant.</title>
        <authorList>
            <person name="Zhang L."/>
            <person name="Huo Y."/>
        </authorList>
    </citation>
    <scope>NUCLEOTIDE SEQUENCE</scope>
    <source>
        <strain evidence="1">C1</strain>
    </source>
</reference>
<proteinExistence type="predicted"/>
<sequence>MKYILFILLSLNSCHKEVIKEEICLVGITYNDNEQVLGPSAIKLDFIDKANFLEKKIKANSLKTVFFYAYEINQRKSTYMKRDYYEKKKDTISLYATTSYFESDKFKKWTSNEIKSFLKKEGIGIVIDNDTLKILECKH</sequence>
<dbReference type="RefSeq" id="WP_256550490.1">
    <property type="nucleotide sequence ID" value="NZ_CP101751.1"/>
</dbReference>
<dbReference type="EMBL" id="CP101751">
    <property type="protein sequence ID" value="UUC44806.1"/>
    <property type="molecule type" value="Genomic_DNA"/>
</dbReference>
<dbReference type="Proteomes" id="UP001059844">
    <property type="component" value="Chromosome"/>
</dbReference>
<keyword evidence="2" id="KW-1185">Reference proteome</keyword>
<gene>
    <name evidence="1" type="ORF">NOX80_14365</name>
</gene>
<protein>
    <submittedName>
        <fullName evidence="1">Uncharacterized protein</fullName>
    </submittedName>
</protein>
<evidence type="ECO:0000313" key="2">
    <source>
        <dbReference type="Proteomes" id="UP001059844"/>
    </source>
</evidence>
<name>A0ABY5IPP7_9FLAO</name>